<dbReference type="Gene3D" id="3.40.50.300">
    <property type="entry name" value="P-loop containing nucleotide triphosphate hydrolases"/>
    <property type="match status" value="1"/>
</dbReference>
<dbReference type="EMBL" id="JAVIZN010000002">
    <property type="protein sequence ID" value="MDR6205372.1"/>
    <property type="molecule type" value="Genomic_DNA"/>
</dbReference>
<dbReference type="InterPro" id="IPR034139">
    <property type="entry name" value="TOPRIM_OLD"/>
</dbReference>
<dbReference type="GO" id="GO:0004519">
    <property type="term" value="F:endonuclease activity"/>
    <property type="evidence" value="ECO:0007669"/>
    <property type="project" value="UniProtKB-KW"/>
</dbReference>
<dbReference type="Pfam" id="PF20469">
    <property type="entry name" value="OLD-like_TOPRIM"/>
    <property type="match status" value="1"/>
</dbReference>
<dbReference type="PANTHER" id="PTHR43581:SF4">
    <property type="entry name" value="ATP_GTP PHOSPHATASE"/>
    <property type="match status" value="1"/>
</dbReference>
<keyword evidence="3" id="KW-0540">Nuclease</keyword>
<feature type="domain" description="Endonuclease GajA/Old nuclease/RecF-like AAA" evidence="1">
    <location>
        <begin position="29"/>
        <end position="75"/>
    </location>
</feature>
<evidence type="ECO:0000313" key="3">
    <source>
        <dbReference type="EMBL" id="MDR6205372.1"/>
    </source>
</evidence>
<dbReference type="Pfam" id="PF13175">
    <property type="entry name" value="AAA_15"/>
    <property type="match status" value="2"/>
</dbReference>
<dbReference type="InterPro" id="IPR051396">
    <property type="entry name" value="Bact_Antivir_Def_Nuclease"/>
</dbReference>
<reference evidence="3 4" key="1">
    <citation type="submission" date="2023-08" db="EMBL/GenBank/DDBJ databases">
        <title>Genome sequencing of plant associated microbes to promote plant fitness in Sorghum bicolor and Oryza sativa.</title>
        <authorList>
            <person name="Coleman-Derr D."/>
        </authorList>
    </citation>
    <scope>NUCLEOTIDE SEQUENCE [LARGE SCALE GENOMIC DNA]</scope>
    <source>
        <strain evidence="3 4">SLBN-33</strain>
    </source>
</reference>
<evidence type="ECO:0000313" key="4">
    <source>
        <dbReference type="Proteomes" id="UP001245184"/>
    </source>
</evidence>
<comment type="caution">
    <text evidence="3">The sequence shown here is derived from an EMBL/GenBank/DDBJ whole genome shotgun (WGS) entry which is preliminary data.</text>
</comment>
<dbReference type="InterPro" id="IPR027417">
    <property type="entry name" value="P-loop_NTPase"/>
</dbReference>
<accession>A0ABD5CN86</accession>
<protein>
    <submittedName>
        <fullName evidence="3">ATP-dependent endonuclease of OLD family</fullName>
    </submittedName>
</protein>
<keyword evidence="3" id="KW-0255">Endonuclease</keyword>
<keyword evidence="3" id="KW-0378">Hydrolase</keyword>
<feature type="domain" description="Endonuclease GajA/Old nuclease/RecF-like AAA" evidence="1">
    <location>
        <begin position="206"/>
        <end position="351"/>
    </location>
</feature>
<name>A0ABD5CN86_9BURK</name>
<dbReference type="AlphaFoldDB" id="A0ABD5CN86"/>
<dbReference type="CDD" id="cd01026">
    <property type="entry name" value="TOPRIM_OLD"/>
    <property type="match status" value="1"/>
</dbReference>
<dbReference type="PANTHER" id="PTHR43581">
    <property type="entry name" value="ATP/GTP PHOSPHATASE"/>
    <property type="match status" value="1"/>
</dbReference>
<dbReference type="Proteomes" id="UP001245184">
    <property type="component" value="Unassembled WGS sequence"/>
</dbReference>
<proteinExistence type="predicted"/>
<dbReference type="InterPro" id="IPR041685">
    <property type="entry name" value="AAA_GajA/Old/RecF-like"/>
</dbReference>
<evidence type="ECO:0000259" key="2">
    <source>
        <dbReference type="Pfam" id="PF20469"/>
    </source>
</evidence>
<dbReference type="SUPFAM" id="SSF52540">
    <property type="entry name" value="P-loop containing nucleoside triphosphate hydrolases"/>
    <property type="match status" value="1"/>
</dbReference>
<organism evidence="3 4">
    <name type="scientific">Paraburkholderia graminis</name>
    <dbReference type="NCBI Taxonomy" id="60548"/>
    <lineage>
        <taxon>Bacteria</taxon>
        <taxon>Pseudomonadati</taxon>
        <taxon>Pseudomonadota</taxon>
        <taxon>Betaproteobacteria</taxon>
        <taxon>Burkholderiales</taxon>
        <taxon>Burkholderiaceae</taxon>
        <taxon>Paraburkholderia</taxon>
    </lineage>
</organism>
<feature type="domain" description="OLD protein-like TOPRIM" evidence="2">
    <location>
        <begin position="399"/>
        <end position="465"/>
    </location>
</feature>
<evidence type="ECO:0000259" key="1">
    <source>
        <dbReference type="Pfam" id="PF13175"/>
    </source>
</evidence>
<sequence length="598" mass="65921">MQLGCSINTHVELSLQLFSLRRSINLYLFKIIIKGFRRLEQLEMRFKEGLNVLVGPNNAGKTAVIDALRVLLSTGEDGALRLTVDDLHVDKTGVRADEASFEYVFRGLSVDDEADFLTALRPFKGAAGTEYEAHLSVRCSSADMGGRLRIKRWCGSHEENAVTTEMLEDLRAVYLQPLRDPAQGLRPSRTSQLARLVRRLSDPVTQKEVVDALDALDKDLQKTKPIADTATAITKRHDDMLGEVLRQQLALSLSPGDFQRVAARLSLAVESFDVEQNGLGFNNLIYMAVVLSELSLSKEAAYCALIVEEPEAHLHPQLQAVLLDYLGSVQTPAAGEKPVQVFVTSHSPNFASLANIDAIGCVYHTANGPAAFFPREVAFDKTKKEKLQRYLNVTRAEIFFARRIVFVEGAAELFLFEAFATKHKVNLKKHAVSVISTEGLNFDAFLPLFGKGKLEIPVVVLTDSDPTNCYPQPEDVVEKSGAAKGIAALEDEFVKPFFAQKTLEYDIAFDATSRATMLKALAELHPIISKELEAEVLAADEKERARVLFKGMFERGEGKTKVQKGAFAQSLAQAVISDGCDIVVPGYIVKALEFVMAE</sequence>
<gene>
    <name evidence="3" type="ORF">QF025_004092</name>
</gene>